<dbReference type="AlphaFoldDB" id="A0A1I1K8Q6"/>
<dbReference type="PANTHER" id="PTHR30217">
    <property type="entry name" value="PEPTIDASE U32 FAMILY"/>
    <property type="match status" value="1"/>
</dbReference>
<keyword evidence="2" id="KW-0645">Protease</keyword>
<dbReference type="Proteomes" id="UP000198728">
    <property type="component" value="Unassembled WGS sequence"/>
</dbReference>
<keyword evidence="1" id="KW-0004">4Fe-4S</keyword>
<comment type="cofactor">
    <cofactor evidence="1">
        <name>[4Fe-4S] cluster</name>
        <dbReference type="ChEBI" id="CHEBI:49883"/>
    </cofactor>
</comment>
<feature type="binding site" evidence="1">
    <location>
        <position position="195"/>
    </location>
    <ligand>
        <name>[4Fe-4S] cluster</name>
        <dbReference type="ChEBI" id="CHEBI:49883"/>
    </ligand>
</feature>
<dbReference type="NCBIfam" id="NF011991">
    <property type="entry name" value="PRK15447.1"/>
    <property type="match status" value="1"/>
</dbReference>
<dbReference type="GO" id="GO:0006508">
    <property type="term" value="P:proteolysis"/>
    <property type="evidence" value="ECO:0007669"/>
    <property type="project" value="UniProtKB-KW"/>
</dbReference>
<dbReference type="EMBL" id="FOLG01000006">
    <property type="protein sequence ID" value="SFC54513.1"/>
    <property type="molecule type" value="Genomic_DNA"/>
</dbReference>
<dbReference type="HAMAP" id="MF_02233">
    <property type="entry name" value="UbiV"/>
    <property type="match status" value="1"/>
</dbReference>
<dbReference type="UniPathway" id="UPA00232"/>
<sequence>MTPRLTIGPIHYFWSAEKKQDFYARIADEAPVDTVYLGEVICSKRQPFFDQHIEATAERLERGGKRVVVCGLAEVMLKRERNAERDLAQDGPFEIEINNAAGLFHLPAGRAHRIGPFLNVYNEQTMSHLADRGATHVTVPVEMPSASVEAMAARAAELGIGLEVQVFGRAGLATSARCYHARAYGRTKDNCQFVCEEHADGLPLDTRNGEAFLRVNGIQTQSHSYVNLFAEVPEMARMGVTDLRLLPQEADMVAVATVFDSLRTGTIGPDEAQARFDGIEMTAPFSNGFWHGEAGHRRIQAASRELA</sequence>
<reference evidence="2 3" key="1">
    <citation type="submission" date="2016-10" db="EMBL/GenBank/DDBJ databases">
        <authorList>
            <person name="de Groot N.N."/>
        </authorList>
    </citation>
    <scope>NUCLEOTIDE SEQUENCE [LARGE SCALE GENOMIC DNA]</scope>
    <source>
        <strain evidence="2 3">DSM 19548</strain>
    </source>
</reference>
<keyword evidence="1" id="KW-0831">Ubiquinone biosynthesis</keyword>
<comment type="subunit">
    <text evidence="1">Forms a heterodimer with UbiU.</text>
</comment>
<feature type="binding site" evidence="1">
    <location>
        <position position="42"/>
    </location>
    <ligand>
        <name>[4Fe-4S] cluster</name>
        <dbReference type="ChEBI" id="CHEBI:49883"/>
    </ligand>
</feature>
<keyword evidence="2" id="KW-0378">Hydrolase</keyword>
<gene>
    <name evidence="1" type="primary">ubiV</name>
    <name evidence="2" type="ORF">SAMN04488094_10613</name>
</gene>
<protein>
    <recommendedName>
        <fullName evidence="1">Ubiquinone biosynthesis protein UbiV</fullName>
    </recommendedName>
</protein>
<organism evidence="2 3">
    <name type="scientific">Tropicimonas isoalkanivorans</name>
    <dbReference type="NCBI Taxonomy" id="441112"/>
    <lineage>
        <taxon>Bacteria</taxon>
        <taxon>Pseudomonadati</taxon>
        <taxon>Pseudomonadota</taxon>
        <taxon>Alphaproteobacteria</taxon>
        <taxon>Rhodobacterales</taxon>
        <taxon>Roseobacteraceae</taxon>
        <taxon>Tropicimonas</taxon>
    </lineage>
</organism>
<keyword evidence="1" id="KW-0411">Iron-sulfur</keyword>
<dbReference type="PANTHER" id="PTHR30217:SF11">
    <property type="entry name" value="UBIQUINONE BIOSYNTHESIS PROTEIN UBIV"/>
    <property type="match status" value="1"/>
</dbReference>
<evidence type="ECO:0000256" key="1">
    <source>
        <dbReference type="HAMAP-Rule" id="MF_02233"/>
    </source>
</evidence>
<dbReference type="InterPro" id="IPR043693">
    <property type="entry name" value="UbiV"/>
</dbReference>
<dbReference type="Pfam" id="PF01136">
    <property type="entry name" value="Peptidase_U32"/>
    <property type="match status" value="1"/>
</dbReference>
<comment type="similarity">
    <text evidence="1">Belongs to the peptidase U32 family. UbiV subfamily.</text>
</comment>
<dbReference type="GO" id="GO:0046872">
    <property type="term" value="F:metal ion binding"/>
    <property type="evidence" value="ECO:0007669"/>
    <property type="project" value="UniProtKB-KW"/>
</dbReference>
<dbReference type="GO" id="GO:0008233">
    <property type="term" value="F:peptidase activity"/>
    <property type="evidence" value="ECO:0007669"/>
    <property type="project" value="UniProtKB-KW"/>
</dbReference>
<comment type="function">
    <text evidence="1">Required for O(2)-independent ubiquinone (coenzyme Q) biosynthesis. Together with UbiU, is essential for the C6-hydroxylation reaction in the oxygen-independent ubiquinone biosynthesis pathway.</text>
</comment>
<proteinExistence type="inferred from homology"/>
<keyword evidence="1" id="KW-0479">Metal-binding</keyword>
<dbReference type="OrthoDB" id="8523349at2"/>
<dbReference type="STRING" id="441112.SAMN04488094_10613"/>
<dbReference type="RefSeq" id="WP_093360836.1">
    <property type="nucleotide sequence ID" value="NZ_FOLG01000006.1"/>
</dbReference>
<dbReference type="GO" id="GO:0051539">
    <property type="term" value="F:4 iron, 4 sulfur cluster binding"/>
    <property type="evidence" value="ECO:0007669"/>
    <property type="project" value="UniProtKB-UniRule"/>
</dbReference>
<evidence type="ECO:0000313" key="3">
    <source>
        <dbReference type="Proteomes" id="UP000198728"/>
    </source>
</evidence>
<keyword evidence="1" id="KW-0408">Iron</keyword>
<feature type="binding site" evidence="1">
    <location>
        <position position="191"/>
    </location>
    <ligand>
        <name>[4Fe-4S] cluster</name>
        <dbReference type="ChEBI" id="CHEBI:49883"/>
    </ligand>
</feature>
<dbReference type="InterPro" id="IPR001539">
    <property type="entry name" value="Peptidase_U32"/>
</dbReference>
<feature type="binding site" evidence="1">
    <location>
        <position position="178"/>
    </location>
    <ligand>
        <name>[4Fe-4S] cluster</name>
        <dbReference type="ChEBI" id="CHEBI:49883"/>
    </ligand>
</feature>
<name>A0A1I1K8Q6_9RHOB</name>
<dbReference type="GO" id="GO:0006744">
    <property type="term" value="P:ubiquinone biosynthetic process"/>
    <property type="evidence" value="ECO:0007669"/>
    <property type="project" value="UniProtKB-UniRule"/>
</dbReference>
<keyword evidence="3" id="KW-1185">Reference proteome</keyword>
<dbReference type="InterPro" id="IPR051454">
    <property type="entry name" value="RNA/ubiquinone_mod_enzymes"/>
</dbReference>
<accession>A0A1I1K8Q6</accession>
<comment type="pathway">
    <text evidence="1">Cofactor biosynthesis; ubiquinone biosynthesis.</text>
</comment>
<evidence type="ECO:0000313" key="2">
    <source>
        <dbReference type="EMBL" id="SFC54513.1"/>
    </source>
</evidence>